<reference evidence="3" key="1">
    <citation type="submission" date="2018-09" db="EMBL/GenBank/DDBJ databases">
        <authorList>
            <person name="Livingstone P.G."/>
            <person name="Whitworth D.E."/>
        </authorList>
    </citation>
    <scope>NUCLEOTIDE SEQUENCE [LARGE SCALE GENOMIC DNA]</scope>
    <source>
        <strain evidence="3">CA040B</strain>
    </source>
</reference>
<name>A0A3A8NTN8_9BACT</name>
<dbReference type="InterPro" id="IPR012433">
    <property type="entry name" value="Imm11"/>
</dbReference>
<dbReference type="OrthoDB" id="5509251at2"/>
<dbReference type="EMBL" id="RAWG01000008">
    <property type="protein sequence ID" value="RKH47608.1"/>
    <property type="molecule type" value="Genomic_DNA"/>
</dbReference>
<evidence type="ECO:0000259" key="1">
    <source>
        <dbReference type="Pfam" id="PF07791"/>
    </source>
</evidence>
<keyword evidence="3" id="KW-1185">Reference proteome</keyword>
<gene>
    <name evidence="2" type="ORF">D7X12_02380</name>
</gene>
<proteinExistence type="predicted"/>
<comment type="caution">
    <text evidence="2">The sequence shown here is derived from an EMBL/GenBank/DDBJ whole genome shotgun (WGS) entry which is preliminary data.</text>
</comment>
<evidence type="ECO:0000313" key="2">
    <source>
        <dbReference type="EMBL" id="RKH47608.1"/>
    </source>
</evidence>
<organism evidence="2 3">
    <name type="scientific">Corallococcus sicarius</name>
    <dbReference type="NCBI Taxonomy" id="2316726"/>
    <lineage>
        <taxon>Bacteria</taxon>
        <taxon>Pseudomonadati</taxon>
        <taxon>Myxococcota</taxon>
        <taxon>Myxococcia</taxon>
        <taxon>Myxococcales</taxon>
        <taxon>Cystobacterineae</taxon>
        <taxon>Myxococcaceae</taxon>
        <taxon>Corallococcus</taxon>
    </lineage>
</organism>
<dbReference type="Pfam" id="PF07791">
    <property type="entry name" value="Imm11"/>
    <property type="match status" value="1"/>
</dbReference>
<protein>
    <recommendedName>
        <fullName evidence="1">Immunity MXAN-0049 protein domain-containing protein</fullName>
    </recommendedName>
</protein>
<accession>A0A3A8NTN8</accession>
<feature type="domain" description="Immunity MXAN-0049 protein" evidence="1">
    <location>
        <begin position="61"/>
        <end position="189"/>
    </location>
</feature>
<evidence type="ECO:0000313" key="3">
    <source>
        <dbReference type="Proteomes" id="UP000273405"/>
    </source>
</evidence>
<dbReference type="Proteomes" id="UP000273405">
    <property type="component" value="Unassembled WGS sequence"/>
</dbReference>
<dbReference type="AlphaFoldDB" id="A0A3A8NTN8"/>
<sequence>MVRRYFDLSDDMTIPGRWVLGTPTDAQGREVDDPWMFYRGQQLPDLGRLKLPMDVPGRALDFSQAAFAAPVVHARVASALTELAPEEVQTLPVEIEGHPEPFFILVATQLIQCIDERASRHVRKWTPEDGRPEKLGKYRDVRGMRIDPAQVGDAKIFRPRGWAIALIVRDDIKEALEHMGATGTEFEEV</sequence>